<evidence type="ECO:0000259" key="3">
    <source>
        <dbReference type="PROSITE" id="PS50937"/>
    </source>
</evidence>
<dbReference type="InterPro" id="IPR000551">
    <property type="entry name" value="MerR-type_HTH_dom"/>
</dbReference>
<dbReference type="InterPro" id="IPR009061">
    <property type="entry name" value="DNA-bd_dom_put_sf"/>
</dbReference>
<feature type="region of interest" description="Disordered" evidence="2">
    <location>
        <begin position="290"/>
        <end position="318"/>
    </location>
</feature>
<dbReference type="SMART" id="SM00422">
    <property type="entry name" value="HTH_MERR"/>
    <property type="match status" value="1"/>
</dbReference>
<dbReference type="EMBL" id="BLVO01000004">
    <property type="protein sequence ID" value="GFM31869.1"/>
    <property type="molecule type" value="Genomic_DNA"/>
</dbReference>
<dbReference type="CDD" id="cd04765">
    <property type="entry name" value="HTH_MlrA-like_sg2"/>
    <property type="match status" value="1"/>
</dbReference>
<dbReference type="PANTHER" id="PTHR30204:SF15">
    <property type="entry name" value="BLL5018 PROTEIN"/>
    <property type="match status" value="1"/>
</dbReference>
<organism evidence="4 5">
    <name type="scientific">Desulfovibrio subterraneus</name>
    <dbReference type="NCBI Taxonomy" id="2718620"/>
    <lineage>
        <taxon>Bacteria</taxon>
        <taxon>Pseudomonadati</taxon>
        <taxon>Thermodesulfobacteriota</taxon>
        <taxon>Desulfovibrionia</taxon>
        <taxon>Desulfovibrionales</taxon>
        <taxon>Desulfovibrionaceae</taxon>
        <taxon>Desulfovibrio</taxon>
    </lineage>
</organism>
<evidence type="ECO:0000256" key="1">
    <source>
        <dbReference type="ARBA" id="ARBA00023125"/>
    </source>
</evidence>
<dbReference type="PROSITE" id="PS50937">
    <property type="entry name" value="HTH_MERR_2"/>
    <property type="match status" value="1"/>
</dbReference>
<dbReference type="InterPro" id="IPR047057">
    <property type="entry name" value="MerR_fam"/>
</dbReference>
<proteinExistence type="predicted"/>
<feature type="compositionally biased region" description="Low complexity" evidence="2">
    <location>
        <begin position="290"/>
        <end position="301"/>
    </location>
</feature>
<dbReference type="GO" id="GO:0003677">
    <property type="term" value="F:DNA binding"/>
    <property type="evidence" value="ECO:0007669"/>
    <property type="project" value="UniProtKB-KW"/>
</dbReference>
<keyword evidence="1" id="KW-0238">DNA-binding</keyword>
<evidence type="ECO:0000256" key="2">
    <source>
        <dbReference type="SAM" id="MobiDB-lite"/>
    </source>
</evidence>
<protein>
    <recommendedName>
        <fullName evidence="3">HTH merR-type domain-containing protein</fullName>
    </recommendedName>
</protein>
<feature type="region of interest" description="Disordered" evidence="2">
    <location>
        <begin position="152"/>
        <end position="262"/>
    </location>
</feature>
<feature type="compositionally biased region" description="Basic and acidic residues" evidence="2">
    <location>
        <begin position="175"/>
        <end position="186"/>
    </location>
</feature>
<name>A0A7J0BDU5_9BACT</name>
<dbReference type="Gene3D" id="1.10.1660.10">
    <property type="match status" value="1"/>
</dbReference>
<keyword evidence="5" id="KW-1185">Reference proteome</keyword>
<reference evidence="4 5" key="1">
    <citation type="submission" date="2020-05" db="EMBL/GenBank/DDBJ databases">
        <title>Draft genome sequence of Desulfovibrio sp. strain HN2T.</title>
        <authorList>
            <person name="Ueno A."/>
            <person name="Tamazawa S."/>
            <person name="Tamamura S."/>
            <person name="Murakami T."/>
            <person name="Kiyama T."/>
            <person name="Inomata H."/>
            <person name="Amano Y."/>
            <person name="Miyakawa K."/>
            <person name="Tamaki H."/>
            <person name="Naganuma T."/>
            <person name="Kaneko K."/>
        </authorList>
    </citation>
    <scope>NUCLEOTIDE SEQUENCE [LARGE SCALE GENOMIC DNA]</scope>
    <source>
        <strain evidence="4 5">HN2</strain>
    </source>
</reference>
<sequence length="342" mass="36959">MQERTYRIGEAAKLLNLKTYVLRFWETEFPQLTPHRTEKGQRLYSEQDVAMLRTIRHLLHERGLTIEGARKILAEQKDSMLPLGEGDSLPPEAVVPEITQPLYSAALAEAVLSALQRTGQSGYLGPHDDEDEAAPDTQSIEAIVARVIASGEGVPPDFRPSSAVAGSDQVGSDSHLSDQDMPDHDGLAPVAANRSASGLQASAYPQDDVTPESLPFGGASPAQSGHQSGQLPNYQPEHRPEHRPEHQPDHQLAQPPGHQLSHQLGQQLVQEMQGSLLFYAQQAAAAAMTQGATMTQGAAGQEPVASPPVASEQAAPPQAGLVKEVIEELESLREMLSPRRFR</sequence>
<evidence type="ECO:0000313" key="4">
    <source>
        <dbReference type="EMBL" id="GFM31869.1"/>
    </source>
</evidence>
<dbReference type="PANTHER" id="PTHR30204">
    <property type="entry name" value="REDOX-CYCLING DRUG-SENSING TRANSCRIPTIONAL ACTIVATOR SOXR"/>
    <property type="match status" value="1"/>
</dbReference>
<dbReference type="Pfam" id="PF13411">
    <property type="entry name" value="MerR_1"/>
    <property type="match status" value="1"/>
</dbReference>
<dbReference type="AlphaFoldDB" id="A0A7J0BDU5"/>
<feature type="compositionally biased region" description="Basic and acidic residues" evidence="2">
    <location>
        <begin position="236"/>
        <end position="249"/>
    </location>
</feature>
<gene>
    <name evidence="4" type="ORF">DSM101010T_02340</name>
</gene>
<evidence type="ECO:0000313" key="5">
    <source>
        <dbReference type="Proteomes" id="UP000503840"/>
    </source>
</evidence>
<accession>A0A7J0BDU5</accession>
<dbReference type="SUPFAM" id="SSF46955">
    <property type="entry name" value="Putative DNA-binding domain"/>
    <property type="match status" value="1"/>
</dbReference>
<dbReference type="Proteomes" id="UP000503840">
    <property type="component" value="Unassembled WGS sequence"/>
</dbReference>
<comment type="caution">
    <text evidence="4">The sequence shown here is derived from an EMBL/GenBank/DDBJ whole genome shotgun (WGS) entry which is preliminary data.</text>
</comment>
<feature type="compositionally biased region" description="Polar residues" evidence="2">
    <location>
        <begin position="221"/>
        <end position="233"/>
    </location>
</feature>
<feature type="domain" description="HTH merR-type" evidence="3">
    <location>
        <begin position="5"/>
        <end position="75"/>
    </location>
</feature>
<dbReference type="GO" id="GO:0003700">
    <property type="term" value="F:DNA-binding transcription factor activity"/>
    <property type="evidence" value="ECO:0007669"/>
    <property type="project" value="InterPro"/>
</dbReference>